<name>A0A5C5WC21_9PLAN</name>
<dbReference type="EMBL" id="SIHI01000020">
    <property type="protein sequence ID" value="TWT48200.1"/>
    <property type="molecule type" value="Genomic_DNA"/>
</dbReference>
<protein>
    <submittedName>
        <fullName evidence="1">Uncharacterized protein</fullName>
    </submittedName>
</protein>
<gene>
    <name evidence="1" type="ORF">KOR42_39900</name>
</gene>
<organism evidence="1 2">
    <name type="scientific">Thalassoglobus neptunius</name>
    <dbReference type="NCBI Taxonomy" id="1938619"/>
    <lineage>
        <taxon>Bacteria</taxon>
        <taxon>Pseudomonadati</taxon>
        <taxon>Planctomycetota</taxon>
        <taxon>Planctomycetia</taxon>
        <taxon>Planctomycetales</taxon>
        <taxon>Planctomycetaceae</taxon>
        <taxon>Thalassoglobus</taxon>
    </lineage>
</organism>
<sequence>MNTQQRQELEKQLAGILDNAKATTGAEHAIVMVYHPGHGLTVDTDLDDDDLLSAINCVRTATPLERDAPIGTKATDDLEPDREPEEACRQFIQSMQSFLGHSSVQYLSAVVLQSQKLAFLCGGDRKQAAATALPVLLAEQAGAAQCLTINDQHRHQMVGIVLQLLPDLCGFESLGLIATPGLADQSCTVFVSANSAEAAEKVPETIQRMARSKPVDIRVENPDGYDTAGLVSKFCTPDPGAN</sequence>
<evidence type="ECO:0000313" key="2">
    <source>
        <dbReference type="Proteomes" id="UP000317243"/>
    </source>
</evidence>
<proteinExistence type="predicted"/>
<reference evidence="1 2" key="1">
    <citation type="submission" date="2019-02" db="EMBL/GenBank/DDBJ databases">
        <title>Deep-cultivation of Planctomycetes and their phenomic and genomic characterization uncovers novel biology.</title>
        <authorList>
            <person name="Wiegand S."/>
            <person name="Jogler M."/>
            <person name="Boedeker C."/>
            <person name="Pinto D."/>
            <person name="Vollmers J."/>
            <person name="Rivas-Marin E."/>
            <person name="Kohn T."/>
            <person name="Peeters S.H."/>
            <person name="Heuer A."/>
            <person name="Rast P."/>
            <person name="Oberbeckmann S."/>
            <person name="Bunk B."/>
            <person name="Jeske O."/>
            <person name="Meyerdierks A."/>
            <person name="Storesund J.E."/>
            <person name="Kallscheuer N."/>
            <person name="Luecker S."/>
            <person name="Lage O.M."/>
            <person name="Pohl T."/>
            <person name="Merkel B.J."/>
            <person name="Hornburger P."/>
            <person name="Mueller R.-W."/>
            <person name="Bruemmer F."/>
            <person name="Labrenz M."/>
            <person name="Spormann A.M."/>
            <person name="Op Den Camp H."/>
            <person name="Overmann J."/>
            <person name="Amann R."/>
            <person name="Jetten M.S.M."/>
            <person name="Mascher T."/>
            <person name="Medema M.H."/>
            <person name="Devos D.P."/>
            <person name="Kaster A.-K."/>
            <person name="Ovreas L."/>
            <person name="Rohde M."/>
            <person name="Galperin M.Y."/>
            <person name="Jogler C."/>
        </authorList>
    </citation>
    <scope>NUCLEOTIDE SEQUENCE [LARGE SCALE GENOMIC DNA]</scope>
    <source>
        <strain evidence="1 2">KOR42</strain>
    </source>
</reference>
<keyword evidence="2" id="KW-1185">Reference proteome</keyword>
<comment type="caution">
    <text evidence="1">The sequence shown here is derived from an EMBL/GenBank/DDBJ whole genome shotgun (WGS) entry which is preliminary data.</text>
</comment>
<dbReference type="Proteomes" id="UP000317243">
    <property type="component" value="Unassembled WGS sequence"/>
</dbReference>
<evidence type="ECO:0000313" key="1">
    <source>
        <dbReference type="EMBL" id="TWT48200.1"/>
    </source>
</evidence>
<dbReference type="AlphaFoldDB" id="A0A5C5WC21"/>
<accession>A0A5C5WC21</accession>